<comment type="similarity">
    <text evidence="2">Belongs to the CENP-C/MIF2 family.</text>
</comment>
<accession>A0ABR3RAM8</accession>
<proteinExistence type="inferred from homology"/>
<dbReference type="Pfam" id="PF15624">
    <property type="entry name" value="Mif2_N"/>
    <property type="match status" value="1"/>
</dbReference>
<feature type="compositionally biased region" description="Low complexity" evidence="5">
    <location>
        <begin position="343"/>
        <end position="363"/>
    </location>
</feature>
<evidence type="ECO:0000256" key="3">
    <source>
        <dbReference type="ARBA" id="ARBA00023125"/>
    </source>
</evidence>
<feature type="region of interest" description="Disordered" evidence="5">
    <location>
        <begin position="220"/>
        <end position="416"/>
    </location>
</feature>
<dbReference type="Proteomes" id="UP001521785">
    <property type="component" value="Unassembled WGS sequence"/>
</dbReference>
<evidence type="ECO:0000256" key="2">
    <source>
        <dbReference type="ARBA" id="ARBA00010291"/>
    </source>
</evidence>
<feature type="compositionally biased region" description="Basic and acidic residues" evidence="5">
    <location>
        <begin position="28"/>
        <end position="39"/>
    </location>
</feature>
<dbReference type="InterPro" id="IPR025974">
    <property type="entry name" value="Mif2/CENP-C_cupin"/>
</dbReference>
<protein>
    <submittedName>
        <fullName evidence="8">Mitotic fidelity of chromosome transmission-related protein</fullName>
    </submittedName>
</protein>
<reference evidence="8 9" key="1">
    <citation type="submission" date="2024-02" db="EMBL/GenBank/DDBJ databases">
        <title>De novo assembly and annotation of 12 fungi associated with fruit tree decline syndrome in Ontario, Canada.</title>
        <authorList>
            <person name="Sulman M."/>
            <person name="Ellouze W."/>
            <person name="Ilyukhin E."/>
        </authorList>
    </citation>
    <scope>NUCLEOTIDE SEQUENCE [LARGE SCALE GENOMIC DNA]</scope>
    <source>
        <strain evidence="8 9">M42-189</strain>
    </source>
</reference>
<feature type="compositionally biased region" description="Acidic residues" evidence="5">
    <location>
        <begin position="225"/>
        <end position="254"/>
    </location>
</feature>
<evidence type="ECO:0000259" key="7">
    <source>
        <dbReference type="Pfam" id="PF15624"/>
    </source>
</evidence>
<feature type="domain" description="Mif2/CENP-C cupin" evidence="6">
    <location>
        <begin position="598"/>
        <end position="674"/>
    </location>
</feature>
<evidence type="ECO:0000256" key="1">
    <source>
        <dbReference type="ARBA" id="ARBA00004123"/>
    </source>
</evidence>
<evidence type="ECO:0000256" key="4">
    <source>
        <dbReference type="ARBA" id="ARBA00023242"/>
    </source>
</evidence>
<dbReference type="PANTHER" id="PTHR16684">
    <property type="entry name" value="CENTROMERE PROTEIN C"/>
    <property type="match status" value="1"/>
</dbReference>
<dbReference type="EMBL" id="JAKJXO020000008">
    <property type="protein sequence ID" value="KAL1601397.1"/>
    <property type="molecule type" value="Genomic_DNA"/>
</dbReference>
<feature type="compositionally biased region" description="Basic residues" evidence="5">
    <location>
        <begin position="504"/>
        <end position="514"/>
    </location>
</feature>
<feature type="compositionally biased region" description="Low complexity" evidence="5">
    <location>
        <begin position="126"/>
        <end position="140"/>
    </location>
</feature>
<dbReference type="InterPro" id="IPR028929">
    <property type="entry name" value="Mif2_N"/>
</dbReference>
<feature type="region of interest" description="Disordered" evidence="5">
    <location>
        <begin position="504"/>
        <end position="526"/>
    </location>
</feature>
<dbReference type="InterPro" id="IPR028386">
    <property type="entry name" value="CENP-C/Mif2/cnp3"/>
</dbReference>
<feature type="compositionally biased region" description="Polar residues" evidence="5">
    <location>
        <begin position="104"/>
        <end position="118"/>
    </location>
</feature>
<keyword evidence="4" id="KW-0539">Nucleus</keyword>
<evidence type="ECO:0000313" key="9">
    <source>
        <dbReference type="Proteomes" id="UP001521785"/>
    </source>
</evidence>
<organism evidence="8 9">
    <name type="scientific">Paraconiothyrium brasiliense</name>
    <dbReference type="NCBI Taxonomy" id="300254"/>
    <lineage>
        <taxon>Eukaryota</taxon>
        <taxon>Fungi</taxon>
        <taxon>Dikarya</taxon>
        <taxon>Ascomycota</taxon>
        <taxon>Pezizomycotina</taxon>
        <taxon>Dothideomycetes</taxon>
        <taxon>Pleosporomycetidae</taxon>
        <taxon>Pleosporales</taxon>
        <taxon>Massarineae</taxon>
        <taxon>Didymosphaeriaceae</taxon>
        <taxon>Paraconiothyrium</taxon>
    </lineage>
</organism>
<name>A0ABR3RAM8_9PLEO</name>
<feature type="domain" description="Mif2 N-terminal" evidence="7">
    <location>
        <begin position="14"/>
        <end position="145"/>
    </location>
</feature>
<dbReference type="Pfam" id="PF11699">
    <property type="entry name" value="CENP-C_C"/>
    <property type="match status" value="1"/>
</dbReference>
<dbReference type="InterPro" id="IPR014710">
    <property type="entry name" value="RmlC-like_jellyroll"/>
</dbReference>
<keyword evidence="3" id="KW-0238">DNA-binding</keyword>
<gene>
    <name evidence="8" type="primary">MIF2</name>
    <name evidence="8" type="ORF">SLS60_006310</name>
</gene>
<comment type="subcellular location">
    <subcellularLocation>
        <location evidence="1">Nucleus</location>
    </subcellularLocation>
</comment>
<dbReference type="CDD" id="cd06993">
    <property type="entry name" value="cupin_CENP-C_C"/>
    <property type="match status" value="1"/>
</dbReference>
<keyword evidence="9" id="KW-1185">Reference proteome</keyword>
<comment type="caution">
    <text evidence="8">The sequence shown here is derived from an EMBL/GenBank/DDBJ whole genome shotgun (WGS) entry which is preliminary data.</text>
</comment>
<feature type="compositionally biased region" description="Polar residues" evidence="5">
    <location>
        <begin position="59"/>
        <end position="77"/>
    </location>
</feature>
<evidence type="ECO:0000313" key="8">
    <source>
        <dbReference type="EMBL" id="KAL1601397.1"/>
    </source>
</evidence>
<feature type="compositionally biased region" description="Basic residues" evidence="5">
    <location>
        <begin position="387"/>
        <end position="397"/>
    </location>
</feature>
<feature type="compositionally biased region" description="Basic and acidic residues" evidence="5">
    <location>
        <begin position="1"/>
        <end position="11"/>
    </location>
</feature>
<feature type="compositionally biased region" description="Basic and acidic residues" evidence="5">
    <location>
        <begin position="281"/>
        <end position="303"/>
    </location>
</feature>
<dbReference type="PANTHER" id="PTHR16684:SF11">
    <property type="entry name" value="CENTROMERE PROTEIN C"/>
    <property type="match status" value="1"/>
</dbReference>
<dbReference type="SUPFAM" id="SSF51182">
    <property type="entry name" value="RmlC-like cupins"/>
    <property type="match status" value="1"/>
</dbReference>
<sequence>MAPSKKRETRENQFYNVGVQGRKTGITLEDRGERDEHGLEPISGIFSSPEKSPPRRVSNRSGGTVTETESMELTSPIVQPAPSAAKLLRSARTHLPPPKARSPMKTTLGSSPRRQSSMGPRAQADPGSSPSRSVSHPVVSRRLDFELDESSLQETPALSGSGQRRGQRRSIYSIEPSPSRITNSTMMEETIQEEIYAAEDSAILHDIGEESGLQDIGHDTILGAESEDIADAEEEVDIDATADADSEALVDGEEAGIVPDPIKEPPKRGRKRKSNAVEPPPAEKEAPEPRKRGRKPLEKKDKNATVAPVVPSRRSKRVSDITDQDTSTLQDASAGAAEDVETPPVAAKPRGRPPKAAAAAAVEMPPPTKKQRQAKEPEKEVVQPVSKKPKAAPKPKKKGDSTKDAPPSELELLESGKLVDVYGKPISKADLDQMSTTTTGTRFGRGRHLSVFRELEPDSAATVGRTGRHRVKPINFWANEVVSYDPTGNMQAVVNRVYQEPPKIKRKTGRKGQKRSLSAVEEEEEDEVEIQPWEEEGKGQFEGPYRGYDAANKISTNKLLKTTIAWSDKGIHVQPIPDQSFKFVKLASGHVNDDEQSKAFLNWGFIDLDENQMKRAKNSSSMHMVFHVTSGAVEIRVHENILTVRRGGVFQVPRGNMYSIRNVGTKSSRLFFAQGCEMRVHAED</sequence>
<dbReference type="InterPro" id="IPR011051">
    <property type="entry name" value="RmlC_Cupin_sf"/>
</dbReference>
<dbReference type="Gene3D" id="2.60.120.10">
    <property type="entry name" value="Jelly Rolls"/>
    <property type="match status" value="1"/>
</dbReference>
<feature type="region of interest" description="Disordered" evidence="5">
    <location>
        <begin position="1"/>
        <end position="185"/>
    </location>
</feature>
<evidence type="ECO:0000259" key="6">
    <source>
        <dbReference type="Pfam" id="PF11699"/>
    </source>
</evidence>
<evidence type="ECO:0000256" key="5">
    <source>
        <dbReference type="SAM" id="MobiDB-lite"/>
    </source>
</evidence>